<feature type="domain" description="Peptidase S26" evidence="4">
    <location>
        <begin position="21"/>
        <end position="182"/>
    </location>
</feature>
<comment type="similarity">
    <text evidence="2 3">Belongs to the peptidase S26 family.</text>
</comment>
<dbReference type="Gene3D" id="2.10.109.10">
    <property type="entry name" value="Umud Fragment, subunit A"/>
    <property type="match status" value="1"/>
</dbReference>
<dbReference type="PANTHER" id="PTHR43390:SF1">
    <property type="entry name" value="CHLOROPLAST PROCESSING PEPTIDASE"/>
    <property type="match status" value="1"/>
</dbReference>
<evidence type="ECO:0000256" key="1">
    <source>
        <dbReference type="ARBA" id="ARBA00004401"/>
    </source>
</evidence>
<sequence length="256" mass="26948">MTEGFPAAPPPAVRAPRRFPWLLAIFVVLAIAGSVLAATGLLKVFSYRMVSIPGGSMAHTIAPGERVVFGLNEGQEIHRGDLVVFEASGFVGGRSVKFLKRVIAVGGDEIECCDDRGRIKVNGKPVDEPYVVGKQETFHAKVPQGSVFVAGDQRDNSFDSRWWINQSGGGSVPLSEVYGVVAATGDLFWVKQFPATTAFTDAGLPGATEPDSGPVTSRITAGVGAGVFLIGFVGLLVTVVRSAGRRRKAAAAPPVR</sequence>
<dbReference type="SUPFAM" id="SSF51306">
    <property type="entry name" value="LexA/Signal peptidase"/>
    <property type="match status" value="1"/>
</dbReference>
<proteinExistence type="inferred from homology"/>
<feature type="transmembrane region" description="Helical" evidence="3">
    <location>
        <begin position="219"/>
        <end position="240"/>
    </location>
</feature>
<dbReference type="PANTHER" id="PTHR43390">
    <property type="entry name" value="SIGNAL PEPTIDASE I"/>
    <property type="match status" value="1"/>
</dbReference>
<comment type="catalytic activity">
    <reaction evidence="3">
        <text>Cleavage of hydrophobic, N-terminal signal or leader sequences from secreted and periplasmic proteins.</text>
        <dbReference type="EC" id="3.4.21.89"/>
    </reaction>
</comment>
<dbReference type="InterPro" id="IPR036286">
    <property type="entry name" value="LexA/Signal_pep-like_sf"/>
</dbReference>
<evidence type="ECO:0000313" key="6">
    <source>
        <dbReference type="Proteomes" id="UP001595764"/>
    </source>
</evidence>
<evidence type="ECO:0000313" key="5">
    <source>
        <dbReference type="EMBL" id="MFC3508997.1"/>
    </source>
</evidence>
<comment type="caution">
    <text evidence="5">The sequence shown here is derived from an EMBL/GenBank/DDBJ whole genome shotgun (WGS) entry which is preliminary data.</text>
</comment>
<dbReference type="PRINTS" id="PR00727">
    <property type="entry name" value="LEADERPTASE"/>
</dbReference>
<keyword evidence="3" id="KW-0812">Transmembrane</keyword>
<comment type="subcellular location">
    <subcellularLocation>
        <location evidence="1">Cell membrane</location>
        <topology evidence="1">Single-pass type II membrane protein</topology>
    </subcellularLocation>
    <subcellularLocation>
        <location evidence="3">Membrane</location>
        <topology evidence="3">Single-pass type II membrane protein</topology>
    </subcellularLocation>
</comment>
<dbReference type="RefSeq" id="WP_377868818.1">
    <property type="nucleotide sequence ID" value="NZ_JBHMAY010000010.1"/>
</dbReference>
<keyword evidence="3" id="KW-1133">Transmembrane helix</keyword>
<keyword evidence="3 5" id="KW-0378">Hydrolase</keyword>
<dbReference type="Proteomes" id="UP001595764">
    <property type="component" value="Unassembled WGS sequence"/>
</dbReference>
<evidence type="ECO:0000259" key="4">
    <source>
        <dbReference type="Pfam" id="PF10502"/>
    </source>
</evidence>
<dbReference type="GO" id="GO:0009003">
    <property type="term" value="F:signal peptidase activity"/>
    <property type="evidence" value="ECO:0007669"/>
    <property type="project" value="UniProtKB-EC"/>
</dbReference>
<name>A0ABV7QB11_9PSEU</name>
<evidence type="ECO:0000256" key="3">
    <source>
        <dbReference type="RuleBase" id="RU362042"/>
    </source>
</evidence>
<dbReference type="InterPro" id="IPR019533">
    <property type="entry name" value="Peptidase_S26"/>
</dbReference>
<dbReference type="EC" id="3.4.21.89" evidence="3"/>
<dbReference type="EMBL" id="JBHRWI010000003">
    <property type="protein sequence ID" value="MFC3508997.1"/>
    <property type="molecule type" value="Genomic_DNA"/>
</dbReference>
<reference evidence="6" key="1">
    <citation type="journal article" date="2019" name="Int. J. Syst. Evol. Microbiol.">
        <title>The Global Catalogue of Microorganisms (GCM) 10K type strain sequencing project: providing services to taxonomists for standard genome sequencing and annotation.</title>
        <authorList>
            <consortium name="The Broad Institute Genomics Platform"/>
            <consortium name="The Broad Institute Genome Sequencing Center for Infectious Disease"/>
            <person name="Wu L."/>
            <person name="Ma J."/>
        </authorList>
    </citation>
    <scope>NUCLEOTIDE SEQUENCE [LARGE SCALE GENOMIC DNA]</scope>
    <source>
        <strain evidence="6">CGMCC 4.7682</strain>
    </source>
</reference>
<dbReference type="NCBIfam" id="TIGR02227">
    <property type="entry name" value="sigpep_I_bact"/>
    <property type="match status" value="1"/>
</dbReference>
<keyword evidence="6" id="KW-1185">Reference proteome</keyword>
<organism evidence="5 6">
    <name type="scientific">Amycolatopsis halotolerans</name>
    <dbReference type="NCBI Taxonomy" id="330083"/>
    <lineage>
        <taxon>Bacteria</taxon>
        <taxon>Bacillati</taxon>
        <taxon>Actinomycetota</taxon>
        <taxon>Actinomycetes</taxon>
        <taxon>Pseudonocardiales</taxon>
        <taxon>Pseudonocardiaceae</taxon>
        <taxon>Amycolatopsis</taxon>
    </lineage>
</organism>
<keyword evidence="3" id="KW-0472">Membrane</keyword>
<evidence type="ECO:0000256" key="2">
    <source>
        <dbReference type="ARBA" id="ARBA00009370"/>
    </source>
</evidence>
<dbReference type="CDD" id="cd06530">
    <property type="entry name" value="S26_SPase_I"/>
    <property type="match status" value="1"/>
</dbReference>
<keyword evidence="3" id="KW-0645">Protease</keyword>
<protein>
    <recommendedName>
        <fullName evidence="3">Signal peptidase I</fullName>
        <ecNumber evidence="3">3.4.21.89</ecNumber>
    </recommendedName>
</protein>
<dbReference type="InterPro" id="IPR000223">
    <property type="entry name" value="Pept_S26A_signal_pept_1"/>
</dbReference>
<accession>A0ABV7QB11</accession>
<gene>
    <name evidence="5" type="primary">lepB</name>
    <name evidence="5" type="ORF">ACFORO_02365</name>
</gene>
<dbReference type="Pfam" id="PF10502">
    <property type="entry name" value="Peptidase_S26"/>
    <property type="match status" value="1"/>
</dbReference>